<dbReference type="InterPro" id="IPR018247">
    <property type="entry name" value="EF_Hand_1_Ca_BS"/>
</dbReference>
<reference evidence="31" key="1">
    <citation type="submission" date="2021-01" db="EMBL/GenBank/DDBJ databases">
        <authorList>
            <consortium name="Genoscope - CEA"/>
            <person name="William W."/>
        </authorList>
    </citation>
    <scope>NUCLEOTIDE SEQUENCE</scope>
</reference>
<dbReference type="EC" id="2.7.11.1" evidence="5"/>
<sequence>MGSTCCNTKFQSSSYAELCLEQGSSALILQKQSVSQQEQSQMVAPLPLGKESQTPTKLEAMKQQIQLLQLESIKAENELIEEQVNTPKGQINLIRKISIESEQQNINNNNKEIRSTNHQETNLLQLSPIQLDSGFNLPQQSPSPLKKNSNRKESLNVEQYNNTTFTSPRIYTTNRQIQDQSASPTKKSIGSMSSLTIRMGVELFVNLKKGSINKVYAFGQVLGQGAFGKVWKVTHKTTGLIRAMKQIKKSELIKEDEQKLFQEMHILKNLDHPHIVKLYELYQDQNNYYMITEYLSGGELFERIKKMQVFTEKRASELIRQILLAINYCHEQKIVHRDLKPENVLFSGPEPDQNLKIIDFGCSRRFNTSKMTKRLGTPYYIAPEVLGHNYTEKCDIWSCGVILYILLCGYPPFTGKTEQEIFEKVKQGRLKFPNEEWEFISKEAKHLIQKMIQVDVNLRYSASQVLSDPWFQKHTTNQPINKKVLDNLSQFQATSEFRTAIVQYIISQMTNHKEIEDLQHTFQSLDINRDGVLSKEELIQGYKRIIKNQEEAEQQAERILEEIDKNLSGQIDYSEFIMASINQSKILSQKKIEQAFRIFDLDGDGYITKQEVEDVMGTLNQDVWQLFLQETDHNKDGKISYQEFLKLFSK</sequence>
<accession>A0A8S1JRH3</accession>
<dbReference type="InterPro" id="IPR008271">
    <property type="entry name" value="Ser/Thr_kinase_AS"/>
</dbReference>
<feature type="binding site" evidence="26">
    <location>
        <position position="245"/>
    </location>
    <ligand>
        <name>ATP</name>
        <dbReference type="ChEBI" id="CHEBI:30616"/>
    </ligand>
</feature>
<evidence type="ECO:0000256" key="13">
    <source>
        <dbReference type="ARBA" id="ARBA00022777"/>
    </source>
</evidence>
<evidence type="ECO:0000256" key="5">
    <source>
        <dbReference type="ARBA" id="ARBA00012513"/>
    </source>
</evidence>
<evidence type="ECO:0000256" key="10">
    <source>
        <dbReference type="ARBA" id="ARBA00022707"/>
    </source>
</evidence>
<evidence type="ECO:0000256" key="3">
    <source>
        <dbReference type="ARBA" id="ARBA00004342"/>
    </source>
</evidence>
<evidence type="ECO:0000256" key="16">
    <source>
        <dbReference type="ARBA" id="ARBA00022870"/>
    </source>
</evidence>
<keyword evidence="27" id="KW-0175">Coiled coil</keyword>
<comment type="cofactor">
    <cofactor evidence="1">
        <name>Mg(2+)</name>
        <dbReference type="ChEBI" id="CHEBI:18420"/>
    </cofactor>
</comment>
<evidence type="ECO:0000256" key="11">
    <source>
        <dbReference type="ARBA" id="ARBA00022737"/>
    </source>
</evidence>
<keyword evidence="16" id="KW-0472">Membrane</keyword>
<dbReference type="FunFam" id="3.30.200.20:FF:000695">
    <property type="entry name" value="Uncharacterized protein"/>
    <property type="match status" value="1"/>
</dbReference>
<dbReference type="InterPro" id="IPR050205">
    <property type="entry name" value="CDPK_Ser/Thr_kinases"/>
</dbReference>
<dbReference type="Pfam" id="PF00069">
    <property type="entry name" value="Pkinase"/>
    <property type="match status" value="1"/>
</dbReference>
<keyword evidence="17" id="KW-0969">Cilium</keyword>
<keyword evidence="16" id="KW-1043">Host membrane</keyword>
<evidence type="ECO:0000256" key="12">
    <source>
        <dbReference type="ARBA" id="ARBA00022741"/>
    </source>
</evidence>
<evidence type="ECO:0000313" key="31">
    <source>
        <dbReference type="EMBL" id="CAD8045222.1"/>
    </source>
</evidence>
<dbReference type="GO" id="GO:0005886">
    <property type="term" value="C:plasma membrane"/>
    <property type="evidence" value="ECO:0007669"/>
    <property type="project" value="UniProtKB-SubCell"/>
</dbReference>
<name>A0A8S1JRH3_PARPR</name>
<evidence type="ECO:0000256" key="8">
    <source>
        <dbReference type="ARBA" id="ARBA00022527"/>
    </source>
</evidence>
<keyword evidence="15" id="KW-0282">Flagellum</keyword>
<evidence type="ECO:0000256" key="17">
    <source>
        <dbReference type="ARBA" id="ARBA00023069"/>
    </source>
</evidence>
<evidence type="ECO:0000256" key="4">
    <source>
        <dbReference type="ARBA" id="ARBA00004425"/>
    </source>
</evidence>
<evidence type="ECO:0000256" key="9">
    <source>
        <dbReference type="ARBA" id="ARBA00022679"/>
    </source>
</evidence>
<dbReference type="GO" id="GO:0005524">
    <property type="term" value="F:ATP binding"/>
    <property type="evidence" value="ECO:0007669"/>
    <property type="project" value="UniProtKB-UniRule"/>
</dbReference>
<evidence type="ECO:0000256" key="14">
    <source>
        <dbReference type="ARBA" id="ARBA00022840"/>
    </source>
</evidence>
<evidence type="ECO:0000256" key="15">
    <source>
        <dbReference type="ARBA" id="ARBA00022846"/>
    </source>
</evidence>
<proteinExistence type="inferred from homology"/>
<evidence type="ECO:0000256" key="1">
    <source>
        <dbReference type="ARBA" id="ARBA00001946"/>
    </source>
</evidence>
<keyword evidence="6" id="KW-1003">Cell membrane</keyword>
<dbReference type="PROSITE" id="PS00107">
    <property type="entry name" value="PROTEIN_KINASE_ATP"/>
    <property type="match status" value="1"/>
</dbReference>
<dbReference type="InterPro" id="IPR017441">
    <property type="entry name" value="Protein_kinase_ATP_BS"/>
</dbReference>
<keyword evidence="12 26" id="KW-0547">Nucleotide-binding</keyword>
<evidence type="ECO:0000259" key="29">
    <source>
        <dbReference type="PROSITE" id="PS50011"/>
    </source>
</evidence>
<dbReference type="GO" id="GO:0031514">
    <property type="term" value="C:motile cilium"/>
    <property type="evidence" value="ECO:0007669"/>
    <property type="project" value="UniProtKB-SubCell"/>
</dbReference>
<keyword evidence="11" id="KW-0677">Repeat</keyword>
<evidence type="ECO:0000256" key="2">
    <source>
        <dbReference type="ARBA" id="ARBA00004230"/>
    </source>
</evidence>
<feature type="coiled-coil region" evidence="27">
    <location>
        <begin position="535"/>
        <end position="566"/>
    </location>
</feature>
<keyword evidence="14 26" id="KW-0067">ATP-binding</keyword>
<comment type="caution">
    <text evidence="31">The sequence shown here is derived from an EMBL/GenBank/DDBJ whole genome shotgun (WGS) entry which is preliminary data.</text>
</comment>
<feature type="domain" description="EF-hand" evidence="30">
    <location>
        <begin position="551"/>
        <end position="586"/>
    </location>
</feature>
<evidence type="ECO:0000256" key="28">
    <source>
        <dbReference type="SAM" id="MobiDB-lite"/>
    </source>
</evidence>
<dbReference type="CDD" id="cd05117">
    <property type="entry name" value="STKc_CAMK"/>
    <property type="match status" value="1"/>
</dbReference>
<dbReference type="PANTHER" id="PTHR24349">
    <property type="entry name" value="SERINE/THREONINE-PROTEIN KINASE"/>
    <property type="match status" value="1"/>
</dbReference>
<feature type="compositionally biased region" description="Polar residues" evidence="28">
    <location>
        <begin position="136"/>
        <end position="147"/>
    </location>
</feature>
<keyword evidence="8" id="KW-0723">Serine/threonine-protein kinase</keyword>
<dbReference type="PROSITE" id="PS00108">
    <property type="entry name" value="PROTEIN_KINASE_ST"/>
    <property type="match status" value="1"/>
</dbReference>
<dbReference type="InterPro" id="IPR000719">
    <property type="entry name" value="Prot_kinase_dom"/>
</dbReference>
<feature type="domain" description="EF-hand" evidence="30">
    <location>
        <begin position="513"/>
        <end position="548"/>
    </location>
</feature>
<keyword evidence="32" id="KW-1185">Reference proteome</keyword>
<evidence type="ECO:0000256" key="21">
    <source>
        <dbReference type="ARBA" id="ARBA00024334"/>
    </source>
</evidence>
<dbReference type="FunFam" id="1.10.238.10:FF:000199">
    <property type="entry name" value="Uncharacterized protein"/>
    <property type="match status" value="1"/>
</dbReference>
<dbReference type="InterPro" id="IPR002048">
    <property type="entry name" value="EF_hand_dom"/>
</dbReference>
<dbReference type="FunFam" id="1.10.510.10:FF:000398">
    <property type="entry name" value="Calcium-dependent protein kinase 1"/>
    <property type="match status" value="1"/>
</dbReference>
<dbReference type="PROSITE" id="PS50222">
    <property type="entry name" value="EF_HAND_2"/>
    <property type="match status" value="3"/>
</dbReference>
<evidence type="ECO:0000256" key="23">
    <source>
        <dbReference type="ARBA" id="ARBA00048679"/>
    </source>
</evidence>
<organism evidence="31 32">
    <name type="scientific">Paramecium primaurelia</name>
    <dbReference type="NCBI Taxonomy" id="5886"/>
    <lineage>
        <taxon>Eukaryota</taxon>
        <taxon>Sar</taxon>
        <taxon>Alveolata</taxon>
        <taxon>Ciliophora</taxon>
        <taxon>Intramacronucleata</taxon>
        <taxon>Oligohymenophorea</taxon>
        <taxon>Peniculida</taxon>
        <taxon>Parameciidae</taxon>
        <taxon>Paramecium</taxon>
    </lineage>
</organism>
<dbReference type="SMART" id="SM00220">
    <property type="entry name" value="S_TKc"/>
    <property type="match status" value="1"/>
</dbReference>
<dbReference type="GO" id="GO:0020005">
    <property type="term" value="C:symbiont-containing vacuole membrane"/>
    <property type="evidence" value="ECO:0007669"/>
    <property type="project" value="UniProtKB-SubCell"/>
</dbReference>
<dbReference type="EMBL" id="CAJJDM010000006">
    <property type="protein sequence ID" value="CAD8045222.1"/>
    <property type="molecule type" value="Genomic_DNA"/>
</dbReference>
<evidence type="ECO:0000313" key="32">
    <source>
        <dbReference type="Proteomes" id="UP000688137"/>
    </source>
</evidence>
<evidence type="ECO:0000256" key="19">
    <source>
        <dbReference type="ARBA" id="ARBA00023273"/>
    </source>
</evidence>
<comment type="similarity">
    <text evidence="21">Belongs to the protein kinase superfamily. Ser/Thr protein kinase family. CDPK subfamily.</text>
</comment>
<feature type="domain" description="EF-hand" evidence="30">
    <location>
        <begin position="587"/>
        <end position="622"/>
    </location>
</feature>
<dbReference type="GO" id="GO:0004674">
    <property type="term" value="F:protein serine/threonine kinase activity"/>
    <property type="evidence" value="ECO:0007669"/>
    <property type="project" value="UniProtKB-KW"/>
</dbReference>
<dbReference type="Proteomes" id="UP000688137">
    <property type="component" value="Unassembled WGS sequence"/>
</dbReference>
<feature type="coiled-coil region" evidence="27">
    <location>
        <begin position="58"/>
        <end position="119"/>
    </location>
</feature>
<keyword evidence="18" id="KW-0564">Palmitate</keyword>
<dbReference type="PROSITE" id="PS00018">
    <property type="entry name" value="EF_HAND_1"/>
    <property type="match status" value="3"/>
</dbReference>
<dbReference type="AlphaFoldDB" id="A0A8S1JRH3"/>
<keyword evidence="20" id="KW-0449">Lipoprotein</keyword>
<keyword evidence="7" id="KW-1032">Host cell membrane</keyword>
<comment type="subcellular location">
    <subcellularLocation>
        <location evidence="3">Cell membrane</location>
        <topology evidence="3">Lipid-anchor</topology>
        <orientation evidence="3">Cytoplasmic side</orientation>
    </subcellularLocation>
    <subcellularLocation>
        <location evidence="2">Cell projection</location>
        <location evidence="2">Cilium</location>
        <location evidence="2">Flagellum</location>
    </subcellularLocation>
    <subcellularLocation>
        <location evidence="4">Host cell membrane</location>
        <topology evidence="4">Lipid-anchor</topology>
    </subcellularLocation>
    <subcellularLocation>
        <location evidence="24">Parasitophorous vacuole membrane</location>
        <topology evidence="24">Lipid-anchor</topology>
    </subcellularLocation>
</comment>
<dbReference type="SMART" id="SM00054">
    <property type="entry name" value="EFh"/>
    <property type="match status" value="4"/>
</dbReference>
<comment type="catalytic activity">
    <reaction evidence="23">
        <text>L-seryl-[protein] + ATP = O-phospho-L-seryl-[protein] + ADP + H(+)</text>
        <dbReference type="Rhea" id="RHEA:17989"/>
        <dbReference type="Rhea" id="RHEA-COMP:9863"/>
        <dbReference type="Rhea" id="RHEA-COMP:11604"/>
        <dbReference type="ChEBI" id="CHEBI:15378"/>
        <dbReference type="ChEBI" id="CHEBI:29999"/>
        <dbReference type="ChEBI" id="CHEBI:30616"/>
        <dbReference type="ChEBI" id="CHEBI:83421"/>
        <dbReference type="ChEBI" id="CHEBI:456216"/>
        <dbReference type="EC" id="2.7.11.1"/>
    </reaction>
</comment>
<keyword evidence="19" id="KW-0966">Cell projection</keyword>
<evidence type="ECO:0000256" key="22">
    <source>
        <dbReference type="ARBA" id="ARBA00047899"/>
    </source>
</evidence>
<dbReference type="CDD" id="cd00051">
    <property type="entry name" value="EFh"/>
    <property type="match status" value="1"/>
</dbReference>
<evidence type="ECO:0000256" key="20">
    <source>
        <dbReference type="ARBA" id="ARBA00023288"/>
    </source>
</evidence>
<feature type="region of interest" description="Disordered" evidence="28">
    <location>
        <begin position="135"/>
        <end position="155"/>
    </location>
</feature>
<dbReference type="GO" id="GO:0005509">
    <property type="term" value="F:calcium ion binding"/>
    <property type="evidence" value="ECO:0007669"/>
    <property type="project" value="InterPro"/>
</dbReference>
<feature type="domain" description="Protein kinase" evidence="29">
    <location>
        <begin position="216"/>
        <end position="471"/>
    </location>
</feature>
<protein>
    <recommendedName>
        <fullName evidence="25">Calcium-dependent protein kinase 1</fullName>
        <ecNumber evidence="5">2.7.11.1</ecNumber>
    </recommendedName>
</protein>
<gene>
    <name evidence="31" type="ORF">PPRIM_AZ9-3.1.T0090248</name>
</gene>
<evidence type="ECO:0000256" key="18">
    <source>
        <dbReference type="ARBA" id="ARBA00023139"/>
    </source>
</evidence>
<evidence type="ECO:0000256" key="25">
    <source>
        <dbReference type="ARBA" id="ARBA00068067"/>
    </source>
</evidence>
<evidence type="ECO:0000256" key="6">
    <source>
        <dbReference type="ARBA" id="ARBA00022475"/>
    </source>
</evidence>
<comment type="catalytic activity">
    <reaction evidence="22">
        <text>L-threonyl-[protein] + ATP = O-phospho-L-threonyl-[protein] + ADP + H(+)</text>
        <dbReference type="Rhea" id="RHEA:46608"/>
        <dbReference type="Rhea" id="RHEA-COMP:11060"/>
        <dbReference type="Rhea" id="RHEA-COMP:11605"/>
        <dbReference type="ChEBI" id="CHEBI:15378"/>
        <dbReference type="ChEBI" id="CHEBI:30013"/>
        <dbReference type="ChEBI" id="CHEBI:30616"/>
        <dbReference type="ChEBI" id="CHEBI:61977"/>
        <dbReference type="ChEBI" id="CHEBI:456216"/>
        <dbReference type="EC" id="2.7.11.1"/>
    </reaction>
</comment>
<dbReference type="GO" id="GO:0020002">
    <property type="term" value="C:host cell plasma membrane"/>
    <property type="evidence" value="ECO:0007669"/>
    <property type="project" value="UniProtKB-SubCell"/>
</dbReference>
<keyword evidence="9" id="KW-0808">Transferase</keyword>
<evidence type="ECO:0000259" key="30">
    <source>
        <dbReference type="PROSITE" id="PS50222"/>
    </source>
</evidence>
<keyword evidence="13" id="KW-0418">Kinase</keyword>
<evidence type="ECO:0000256" key="24">
    <source>
        <dbReference type="ARBA" id="ARBA00060437"/>
    </source>
</evidence>
<evidence type="ECO:0000256" key="27">
    <source>
        <dbReference type="SAM" id="Coils"/>
    </source>
</evidence>
<evidence type="ECO:0000256" key="7">
    <source>
        <dbReference type="ARBA" id="ARBA00022511"/>
    </source>
</evidence>
<dbReference type="OMA" id="NNYYMIT"/>
<dbReference type="Pfam" id="PF13499">
    <property type="entry name" value="EF-hand_7"/>
    <property type="match status" value="2"/>
</dbReference>
<evidence type="ECO:0000256" key="26">
    <source>
        <dbReference type="PROSITE-ProRule" id="PRU10141"/>
    </source>
</evidence>
<dbReference type="PROSITE" id="PS50011">
    <property type="entry name" value="PROTEIN_KINASE_DOM"/>
    <property type="match status" value="1"/>
</dbReference>
<keyword evidence="10" id="KW-0519">Myristate</keyword>